<dbReference type="Gene3D" id="1.50.10.10">
    <property type="match status" value="1"/>
</dbReference>
<feature type="domain" description="Alpha-L-rhamnosidase concanavalin-like" evidence="4">
    <location>
        <begin position="324"/>
        <end position="420"/>
    </location>
</feature>
<feature type="domain" description="Alpha-L-rhamnosidase six-hairpin glycosidase" evidence="6">
    <location>
        <begin position="427"/>
        <end position="754"/>
    </location>
</feature>
<dbReference type="Pfam" id="PF17389">
    <property type="entry name" value="Bac_rhamnosid6H"/>
    <property type="match status" value="1"/>
</dbReference>
<keyword evidence="3 8" id="KW-0378">Hydrolase</keyword>
<dbReference type="RefSeq" id="WP_379581745.1">
    <property type="nucleotide sequence ID" value="NZ_JBHUFV010000083.1"/>
</dbReference>
<dbReference type="PIRSF" id="PIRSF010631">
    <property type="entry name" value="A-rhamnsds"/>
    <property type="match status" value="1"/>
</dbReference>
<dbReference type="InterPro" id="IPR012341">
    <property type="entry name" value="6hp_glycosidase-like_sf"/>
</dbReference>
<dbReference type="EMBL" id="JBHUFV010000083">
    <property type="protein sequence ID" value="MFD1939453.1"/>
    <property type="molecule type" value="Genomic_DNA"/>
</dbReference>
<dbReference type="Gene3D" id="2.60.40.10">
    <property type="entry name" value="Immunoglobulins"/>
    <property type="match status" value="1"/>
</dbReference>
<dbReference type="PANTHER" id="PTHR33307">
    <property type="entry name" value="ALPHA-RHAMNOSIDASE (EUROFUNG)"/>
    <property type="match status" value="1"/>
</dbReference>
<evidence type="ECO:0000256" key="3">
    <source>
        <dbReference type="ARBA" id="ARBA00022801"/>
    </source>
</evidence>
<evidence type="ECO:0000256" key="2">
    <source>
        <dbReference type="ARBA" id="ARBA00012652"/>
    </source>
</evidence>
<comment type="catalytic activity">
    <reaction evidence="1">
        <text>Hydrolysis of terminal non-reducing alpha-L-rhamnose residues in alpha-L-rhamnosides.</text>
        <dbReference type="EC" id="3.2.1.40"/>
    </reaction>
</comment>
<dbReference type="InterPro" id="IPR013783">
    <property type="entry name" value="Ig-like_fold"/>
</dbReference>
<organism evidence="8 9">
    <name type="scientific">Nonomuraea mangrovi</name>
    <dbReference type="NCBI Taxonomy" id="2316207"/>
    <lineage>
        <taxon>Bacteria</taxon>
        <taxon>Bacillati</taxon>
        <taxon>Actinomycetota</taxon>
        <taxon>Actinomycetes</taxon>
        <taxon>Streptosporangiales</taxon>
        <taxon>Streptosporangiaceae</taxon>
        <taxon>Nonomuraea</taxon>
    </lineage>
</organism>
<dbReference type="Gene3D" id="2.60.420.10">
    <property type="entry name" value="Maltose phosphorylase, domain 3"/>
    <property type="match status" value="1"/>
</dbReference>
<evidence type="ECO:0000313" key="8">
    <source>
        <dbReference type="EMBL" id="MFD1939453.1"/>
    </source>
</evidence>
<accession>A0ABW4TBR9</accession>
<evidence type="ECO:0000313" key="9">
    <source>
        <dbReference type="Proteomes" id="UP001597368"/>
    </source>
</evidence>
<dbReference type="Gene3D" id="2.60.120.260">
    <property type="entry name" value="Galactose-binding domain-like"/>
    <property type="match status" value="2"/>
</dbReference>
<dbReference type="InterPro" id="IPR035396">
    <property type="entry name" value="Bac_rhamnosid6H"/>
</dbReference>
<sequence>MGAALPHDLRCDHRTTPLGVAGRPSLGWRLEGADPIAYRVDVGEVWSSGRIEDPDAICHPYDGPPLLPRTRYAWSVTLWDGTGAARTAESWFETGNDAWTAAWIAPDPHAVEHVDPPTEGERALAAHGLLPCPQLRRSFEIPRAVTTARLYISAKGLYHALINGRRVGDAELAPGWTDYRERLQYQTYDVTSLVGEGENALAVTVADGWWSGFAGFDPRQPGYHYGRFPELIAELHLTLADGSTRVVMTDGSWRTAHGHVRHGDLLKGECHDLRAATPGWDLPGFDDSAWRPVVVTGADHHLLVPSADEPVRVLRELAPVSVTRTGPLTHLVDFGQNLAGRVRLAVPAQEPGTRVVVRHGEKLENDGRLHTANLRTADATDMLVTASTAASFEPRFTYHGFRYAEISGVERLGEVKAVVLHSDTRWTGTFECSDPEINRLHRNIEWGQRGNFVSVPTDCPQRDERLGWMADAQVFLPTACLNADVAAFFAKWLRDVRDAQSPEGGFPNVAPRLTGVAEEGAPGWADAGVLVPWHLYTVYGDARFLDVDSMAAWVDFVLRHNPGLIWREKTGPHYADWLAPGPATPREVVATAFFHRSAYLTARAAQVRGRYGEADRFHSLASDIRTAFIKTFVDPRGAVMGDTQTGYLLALAFDLLPAALARRAAERLAELVEENGPQAGFLGVNLLCPVLSATGRPDLAHALLRRTDPPSWLHQVRNGATTVWERWDGEGAPSMNSFNHYAFGSVGEWLYTGVAGIAQAPDSVAYRELVIRPLPGDLSWARASYESARGRIAVSWERADEDFRLSVTVPPGASATVHLPDGRVHRVTSGDHHFASVRGEDS</sequence>
<dbReference type="InterPro" id="IPR013737">
    <property type="entry name" value="Bac_rhamnosid_N"/>
</dbReference>
<evidence type="ECO:0000259" key="5">
    <source>
        <dbReference type="Pfam" id="PF08531"/>
    </source>
</evidence>
<dbReference type="SUPFAM" id="SSF48208">
    <property type="entry name" value="Six-hairpin glycosidases"/>
    <property type="match status" value="1"/>
</dbReference>
<evidence type="ECO:0000259" key="4">
    <source>
        <dbReference type="Pfam" id="PF05592"/>
    </source>
</evidence>
<feature type="domain" description="Alpha-L-rhamnosidase C-terminal" evidence="7">
    <location>
        <begin position="757"/>
        <end position="830"/>
    </location>
</feature>
<dbReference type="GO" id="GO:0016787">
    <property type="term" value="F:hydrolase activity"/>
    <property type="evidence" value="ECO:0007669"/>
    <property type="project" value="UniProtKB-KW"/>
</dbReference>
<dbReference type="InterPro" id="IPR035398">
    <property type="entry name" value="Bac_rhamnosid_C"/>
</dbReference>
<dbReference type="InterPro" id="IPR008902">
    <property type="entry name" value="Rhamnosid_concanavalin"/>
</dbReference>
<name>A0ABW4TBR9_9ACTN</name>
<feature type="domain" description="Bacterial alpha-L-rhamnosidase N-terminal" evidence="5">
    <location>
        <begin position="144"/>
        <end position="313"/>
    </location>
</feature>
<reference evidence="9" key="1">
    <citation type="journal article" date="2019" name="Int. J. Syst. Evol. Microbiol.">
        <title>The Global Catalogue of Microorganisms (GCM) 10K type strain sequencing project: providing services to taxonomists for standard genome sequencing and annotation.</title>
        <authorList>
            <consortium name="The Broad Institute Genomics Platform"/>
            <consortium name="The Broad Institute Genome Sequencing Center for Infectious Disease"/>
            <person name="Wu L."/>
            <person name="Ma J."/>
        </authorList>
    </citation>
    <scope>NUCLEOTIDE SEQUENCE [LARGE SCALE GENOMIC DNA]</scope>
    <source>
        <strain evidence="9">ICMP 6774ER</strain>
    </source>
</reference>
<dbReference type="InterPro" id="IPR008928">
    <property type="entry name" value="6-hairpin_glycosidase_sf"/>
</dbReference>
<evidence type="ECO:0000259" key="7">
    <source>
        <dbReference type="Pfam" id="PF17390"/>
    </source>
</evidence>
<dbReference type="Pfam" id="PF25788">
    <property type="entry name" value="Ig_Rha78A_N"/>
    <property type="match status" value="1"/>
</dbReference>
<evidence type="ECO:0000256" key="1">
    <source>
        <dbReference type="ARBA" id="ARBA00001445"/>
    </source>
</evidence>
<evidence type="ECO:0000259" key="6">
    <source>
        <dbReference type="Pfam" id="PF17389"/>
    </source>
</evidence>
<comment type="caution">
    <text evidence="8">The sequence shown here is derived from an EMBL/GenBank/DDBJ whole genome shotgun (WGS) entry which is preliminary data.</text>
</comment>
<proteinExistence type="predicted"/>
<dbReference type="InterPro" id="IPR008979">
    <property type="entry name" value="Galactose-bd-like_sf"/>
</dbReference>
<dbReference type="Pfam" id="PF05592">
    <property type="entry name" value="Bac_rhamnosid"/>
    <property type="match status" value="1"/>
</dbReference>
<dbReference type="Proteomes" id="UP001597368">
    <property type="component" value="Unassembled WGS sequence"/>
</dbReference>
<protein>
    <recommendedName>
        <fullName evidence="2">alpha-L-rhamnosidase</fullName>
        <ecNumber evidence="2">3.2.1.40</ecNumber>
    </recommendedName>
</protein>
<dbReference type="PANTHER" id="PTHR33307:SF6">
    <property type="entry name" value="ALPHA-RHAMNOSIDASE (EUROFUNG)-RELATED"/>
    <property type="match status" value="1"/>
</dbReference>
<dbReference type="Pfam" id="PF17390">
    <property type="entry name" value="Bac_rhamnosid_C"/>
    <property type="match status" value="1"/>
</dbReference>
<keyword evidence="9" id="KW-1185">Reference proteome</keyword>
<dbReference type="EC" id="3.2.1.40" evidence="2"/>
<dbReference type="SUPFAM" id="SSF49785">
    <property type="entry name" value="Galactose-binding domain-like"/>
    <property type="match status" value="1"/>
</dbReference>
<dbReference type="Pfam" id="PF08531">
    <property type="entry name" value="Bac_rhamnosid_N"/>
    <property type="match status" value="1"/>
</dbReference>
<dbReference type="InterPro" id="IPR016007">
    <property type="entry name" value="Alpha_rhamnosid"/>
</dbReference>
<gene>
    <name evidence="8" type="ORF">ACFSKW_49130</name>
</gene>